<evidence type="ECO:0000259" key="4">
    <source>
        <dbReference type="Pfam" id="PF00179"/>
    </source>
</evidence>
<reference evidence="6" key="3">
    <citation type="submission" date="2015-04" db="UniProtKB">
        <authorList>
            <consortium name="EnsemblPlants"/>
        </authorList>
    </citation>
    <scope>IDENTIFICATION</scope>
    <source>
        <strain evidence="6">cv. Jemalong A17</strain>
    </source>
</reference>
<dbReference type="GO" id="GO:0061631">
    <property type="term" value="F:ubiquitin conjugating enzyme activity"/>
    <property type="evidence" value="ECO:0000318"/>
    <property type="project" value="GO_Central"/>
</dbReference>
<protein>
    <submittedName>
        <fullName evidence="5">Ubiquitin-conjugating enzyme</fullName>
    </submittedName>
</protein>
<evidence type="ECO:0000313" key="6">
    <source>
        <dbReference type="EnsemblPlants" id="KEH43397"/>
    </source>
</evidence>
<organism evidence="5 7">
    <name type="scientific">Medicago truncatula</name>
    <name type="common">Barrel medic</name>
    <name type="synonym">Medicago tribuloides</name>
    <dbReference type="NCBI Taxonomy" id="3880"/>
    <lineage>
        <taxon>Eukaryota</taxon>
        <taxon>Viridiplantae</taxon>
        <taxon>Streptophyta</taxon>
        <taxon>Embryophyta</taxon>
        <taxon>Tracheophyta</taxon>
        <taxon>Spermatophyta</taxon>
        <taxon>Magnoliopsida</taxon>
        <taxon>eudicotyledons</taxon>
        <taxon>Gunneridae</taxon>
        <taxon>Pentapetalae</taxon>
        <taxon>rosids</taxon>
        <taxon>fabids</taxon>
        <taxon>Fabales</taxon>
        <taxon>Fabaceae</taxon>
        <taxon>Papilionoideae</taxon>
        <taxon>50 kb inversion clade</taxon>
        <taxon>NPAAA clade</taxon>
        <taxon>Hologalegina</taxon>
        <taxon>IRL clade</taxon>
        <taxon>Trifolieae</taxon>
        <taxon>Medicago</taxon>
    </lineage>
</organism>
<proteinExistence type="predicted"/>
<dbReference type="Pfam" id="PF00179">
    <property type="entry name" value="UQ_con"/>
    <property type="match status" value="1"/>
</dbReference>
<evidence type="ECO:0000256" key="3">
    <source>
        <dbReference type="SAM" id="MobiDB-lite"/>
    </source>
</evidence>
<dbReference type="Proteomes" id="UP000002051">
    <property type="component" value="Unassembled WGS sequence"/>
</dbReference>
<dbReference type="EnsemblPlants" id="KEH43397">
    <property type="protein sequence ID" value="KEH43397"/>
    <property type="gene ID" value="MTR_1g092465"/>
</dbReference>
<feature type="region of interest" description="Disordered" evidence="3">
    <location>
        <begin position="1"/>
        <end position="22"/>
    </location>
</feature>
<dbReference type="PANTHER" id="PTHR46116">
    <property type="entry name" value="(E3-INDEPENDENT) E2 UBIQUITIN-CONJUGATING ENZYME"/>
    <property type="match status" value="1"/>
</dbReference>
<dbReference type="PANTHER" id="PTHR46116:SF43">
    <property type="entry name" value="UBIQUITIN-CONJUGATING ENZYME"/>
    <property type="match status" value="1"/>
</dbReference>
<name>A0A072VNN5_MEDTR</name>
<dbReference type="InterPro" id="IPR016135">
    <property type="entry name" value="UBQ-conjugating_enzyme/RWD"/>
</dbReference>
<reference evidence="5 7" key="2">
    <citation type="journal article" date="2014" name="BMC Genomics">
        <title>An improved genome release (version Mt4.0) for the model legume Medicago truncatula.</title>
        <authorList>
            <person name="Tang H."/>
            <person name="Krishnakumar V."/>
            <person name="Bidwell S."/>
            <person name="Rosen B."/>
            <person name="Chan A."/>
            <person name="Zhou S."/>
            <person name="Gentzbittel L."/>
            <person name="Childs K.L."/>
            <person name="Yandell M."/>
            <person name="Gundlach H."/>
            <person name="Mayer K.F."/>
            <person name="Schwartz D.C."/>
            <person name="Town C.D."/>
        </authorList>
    </citation>
    <scope>GENOME REANNOTATION</scope>
    <source>
        <strain evidence="5">A17</strain>
        <strain evidence="6 7">cv. Jemalong A17</strain>
    </source>
</reference>
<evidence type="ECO:0000256" key="2">
    <source>
        <dbReference type="ARBA" id="ARBA00022786"/>
    </source>
</evidence>
<dbReference type="AlphaFoldDB" id="A0A072VNN5"/>
<dbReference type="Gene3D" id="3.10.110.10">
    <property type="entry name" value="Ubiquitin Conjugating Enzyme"/>
    <property type="match status" value="1"/>
</dbReference>
<keyword evidence="1" id="KW-0808">Transferase</keyword>
<keyword evidence="2" id="KW-0833">Ubl conjugation pathway</keyword>
<gene>
    <name evidence="5" type="ordered locus">MTR_1g092465</name>
</gene>
<sequence length="459" mass="51150">MDSDVVEIPPPTHKHPPRFKRHKKHSIVHDVIDIFDNSDNDDDDLMVLGEISRKRSKGKALEAIREGYCDQQVVPVMVKNGTVSVIQPSNDQPSVSHDVINVDSYGSDPSLFGISFGTKLSSMAAPSKKISQASPCFGRDLSNSSGVESSKSLQFMKSFHSKVKSAFSGSKNCGLADSPDAMKLPHGESGSPWFKSSHYIDATPGRNGAAVVLPDLTITDEPENETLRKLQSFKQFDTSCAKKIQEEWRILEKHLPVCESRMDLLRAVIIGAEGTPYHDGLFFFDVHFPTGYPNVPPLVHYHSRGLRLNPNLYGCGKVCLSLLNTWSGDRNQMWAPGVSTMLQVLVSIKGLILNAKPYYNEPGYEYKSGSRSGEQKALQYNEDTFILSLRTMISIIKSRPKNFEDLVVGHFYSRAHDILGTCKAYMEEGVRVGCFFKELELRTVKNSCLLLLQYRVPLA</sequence>
<dbReference type="SMART" id="SM00212">
    <property type="entry name" value="UBCc"/>
    <property type="match status" value="1"/>
</dbReference>
<evidence type="ECO:0000313" key="5">
    <source>
        <dbReference type="EMBL" id="KEH43397.1"/>
    </source>
</evidence>
<accession>A0A072VNN5</accession>
<evidence type="ECO:0000313" key="7">
    <source>
        <dbReference type="Proteomes" id="UP000002051"/>
    </source>
</evidence>
<feature type="domain" description="UBC core" evidence="4">
    <location>
        <begin position="256"/>
        <end position="358"/>
    </location>
</feature>
<dbReference type="STRING" id="3880.A0A072VNN5"/>
<reference evidence="5 7" key="1">
    <citation type="journal article" date="2011" name="Nature">
        <title>The Medicago genome provides insight into the evolution of rhizobial symbioses.</title>
        <authorList>
            <person name="Young N.D."/>
            <person name="Debelle F."/>
            <person name="Oldroyd G.E."/>
            <person name="Geurts R."/>
            <person name="Cannon S.B."/>
            <person name="Udvardi M.K."/>
            <person name="Benedito V.A."/>
            <person name="Mayer K.F."/>
            <person name="Gouzy J."/>
            <person name="Schoof H."/>
            <person name="Van de Peer Y."/>
            <person name="Proost S."/>
            <person name="Cook D.R."/>
            <person name="Meyers B.C."/>
            <person name="Spannagl M."/>
            <person name="Cheung F."/>
            <person name="De Mita S."/>
            <person name="Krishnakumar V."/>
            <person name="Gundlach H."/>
            <person name="Zhou S."/>
            <person name="Mudge J."/>
            <person name="Bharti A.K."/>
            <person name="Murray J.D."/>
            <person name="Naoumkina M.A."/>
            <person name="Rosen B."/>
            <person name="Silverstein K.A."/>
            <person name="Tang H."/>
            <person name="Rombauts S."/>
            <person name="Zhao P.X."/>
            <person name="Zhou P."/>
            <person name="Barbe V."/>
            <person name="Bardou P."/>
            <person name="Bechner M."/>
            <person name="Bellec A."/>
            <person name="Berger A."/>
            <person name="Berges H."/>
            <person name="Bidwell S."/>
            <person name="Bisseling T."/>
            <person name="Choisne N."/>
            <person name="Couloux A."/>
            <person name="Denny R."/>
            <person name="Deshpande S."/>
            <person name="Dai X."/>
            <person name="Doyle J.J."/>
            <person name="Dudez A.M."/>
            <person name="Farmer A.D."/>
            <person name="Fouteau S."/>
            <person name="Franken C."/>
            <person name="Gibelin C."/>
            <person name="Gish J."/>
            <person name="Goldstein S."/>
            <person name="Gonzalez A.J."/>
            <person name="Green P.J."/>
            <person name="Hallab A."/>
            <person name="Hartog M."/>
            <person name="Hua A."/>
            <person name="Humphray S.J."/>
            <person name="Jeong D.H."/>
            <person name="Jing Y."/>
            <person name="Jocker A."/>
            <person name="Kenton S.M."/>
            <person name="Kim D.J."/>
            <person name="Klee K."/>
            <person name="Lai H."/>
            <person name="Lang C."/>
            <person name="Lin S."/>
            <person name="Macmil S.L."/>
            <person name="Magdelenat G."/>
            <person name="Matthews L."/>
            <person name="McCorrison J."/>
            <person name="Monaghan E.L."/>
            <person name="Mun J.H."/>
            <person name="Najar F.Z."/>
            <person name="Nicholson C."/>
            <person name="Noirot C."/>
            <person name="O'Bleness M."/>
            <person name="Paule C.R."/>
            <person name="Poulain J."/>
            <person name="Prion F."/>
            <person name="Qin B."/>
            <person name="Qu C."/>
            <person name="Retzel E.F."/>
            <person name="Riddle C."/>
            <person name="Sallet E."/>
            <person name="Samain S."/>
            <person name="Samson N."/>
            <person name="Sanders I."/>
            <person name="Saurat O."/>
            <person name="Scarpelli C."/>
            <person name="Schiex T."/>
            <person name="Segurens B."/>
            <person name="Severin A.J."/>
            <person name="Sherrier D.J."/>
            <person name="Shi R."/>
            <person name="Sims S."/>
            <person name="Singer S.R."/>
            <person name="Sinharoy S."/>
            <person name="Sterck L."/>
            <person name="Viollet A."/>
            <person name="Wang B.B."/>
            <person name="Wang K."/>
            <person name="Wang M."/>
            <person name="Wang X."/>
            <person name="Warfsmann J."/>
            <person name="Weissenbach J."/>
            <person name="White D.D."/>
            <person name="White J.D."/>
            <person name="Wiley G.B."/>
            <person name="Wincker P."/>
            <person name="Xing Y."/>
            <person name="Yang L."/>
            <person name="Yao Z."/>
            <person name="Ying F."/>
            <person name="Zhai J."/>
            <person name="Zhou L."/>
            <person name="Zuber A."/>
            <person name="Denarie J."/>
            <person name="Dixon R.A."/>
            <person name="May G.D."/>
            <person name="Schwartz D.C."/>
            <person name="Rogers J."/>
            <person name="Quetier F."/>
            <person name="Town C.D."/>
            <person name="Roe B.A."/>
        </authorList>
    </citation>
    <scope>NUCLEOTIDE SEQUENCE [LARGE SCALE GENOMIC DNA]</scope>
    <source>
        <strain evidence="5">A17</strain>
        <strain evidence="6 7">cv. Jemalong A17</strain>
    </source>
</reference>
<feature type="compositionally biased region" description="Basic residues" evidence="3">
    <location>
        <begin position="12"/>
        <end position="22"/>
    </location>
</feature>
<dbReference type="CDD" id="cd23837">
    <property type="entry name" value="UBCc_UBE2O"/>
    <property type="match status" value="1"/>
</dbReference>
<dbReference type="SUPFAM" id="SSF54495">
    <property type="entry name" value="UBC-like"/>
    <property type="match status" value="1"/>
</dbReference>
<dbReference type="EMBL" id="CM001217">
    <property type="protein sequence ID" value="KEH43397.1"/>
    <property type="molecule type" value="Genomic_DNA"/>
</dbReference>
<keyword evidence="7" id="KW-1185">Reference proteome</keyword>
<dbReference type="InterPro" id="IPR000608">
    <property type="entry name" value="UBC"/>
</dbReference>
<evidence type="ECO:0000256" key="1">
    <source>
        <dbReference type="ARBA" id="ARBA00022679"/>
    </source>
</evidence>
<dbReference type="HOGENOM" id="CLU_025097_5_1_1"/>